<dbReference type="EMBL" id="HBGE01020320">
    <property type="protein sequence ID" value="CAD9110636.1"/>
    <property type="molecule type" value="Transcribed_RNA"/>
</dbReference>
<protein>
    <recommendedName>
        <fullName evidence="2">Cilia- and flagella-associated protein 43</fullName>
    </recommendedName>
</protein>
<evidence type="ECO:0000313" key="1">
    <source>
        <dbReference type="EMBL" id="CAD9110636.1"/>
    </source>
</evidence>
<dbReference type="SUPFAM" id="SSF50978">
    <property type="entry name" value="WD40 repeat-like"/>
    <property type="match status" value="1"/>
</dbReference>
<evidence type="ECO:0008006" key="2">
    <source>
        <dbReference type="Google" id="ProtNLM"/>
    </source>
</evidence>
<organism evidence="1">
    <name type="scientific">Alexandrium catenella</name>
    <name type="common">Red tide dinoflagellate</name>
    <name type="synonym">Gonyaulax catenella</name>
    <dbReference type="NCBI Taxonomy" id="2925"/>
    <lineage>
        <taxon>Eukaryota</taxon>
        <taxon>Sar</taxon>
        <taxon>Alveolata</taxon>
        <taxon>Dinophyceae</taxon>
        <taxon>Gonyaulacales</taxon>
        <taxon>Pyrocystaceae</taxon>
        <taxon>Alexandrium</taxon>
    </lineage>
</organism>
<name>A0A7S1PZ97_ALECA</name>
<gene>
    <name evidence="1" type="ORF">ACAT0790_LOCUS12227</name>
</gene>
<proteinExistence type="predicted"/>
<dbReference type="Gene3D" id="2.130.10.10">
    <property type="entry name" value="YVTN repeat-like/Quinoprotein amine dehydrogenase"/>
    <property type="match status" value="1"/>
</dbReference>
<dbReference type="InterPro" id="IPR015943">
    <property type="entry name" value="WD40/YVTN_repeat-like_dom_sf"/>
</dbReference>
<reference evidence="1" key="1">
    <citation type="submission" date="2021-01" db="EMBL/GenBank/DDBJ databases">
        <authorList>
            <person name="Corre E."/>
            <person name="Pelletier E."/>
            <person name="Niang G."/>
            <person name="Scheremetjew M."/>
            <person name="Finn R."/>
            <person name="Kale V."/>
            <person name="Holt S."/>
            <person name="Cochrane G."/>
            <person name="Meng A."/>
            <person name="Brown T."/>
            <person name="Cohen L."/>
        </authorList>
    </citation>
    <scope>NUCLEOTIDE SEQUENCE</scope>
    <source>
        <strain evidence="1">OF101</strain>
    </source>
</reference>
<sequence length="465" mass="50164">MGLSVSRSYMCCSVRDKQGMRDGFPLDRPPHFECLEVDVQLEKPVMVAFAPLHQREASNQRRLALASQREVNIFRMPEGDMTPGEPPSMVLTHVLKLDPGYMVSSILFSDEDNSRHLVVAIGPASGRSTEGHAVRVWNCESGLSLSTSDDPRPITGTTGATGAAPNVCRPVQMQQNEGYICSLTENKALVNRLAVNKTYLLTADAAGDCRLWQKNRAFTKRGAAMLHSGGVADLAVDRLFAYSAGLEDRRICVWALPDLSPVIAIPVDIPEELLLGLASARPKAEEAQAALAEAMSSAAPSSQPCRLARVNLLRRPLSRWAGWQGSSRGPKAPRGSLFAAGVLSEGCEVAGAGAGVLMEWTLGEKPVCQSVQIAHDSPIVALIYGPYDNGPLITADSRGIFRVWEFLLERGLCFTQQIELVCSAGNDCSQGCLAVAVEQPRGLYVAAGTKRLYVWQRHSDASGHA</sequence>
<dbReference type="AlphaFoldDB" id="A0A7S1PZ97"/>
<accession>A0A7S1PZ97</accession>
<dbReference type="InterPro" id="IPR036322">
    <property type="entry name" value="WD40_repeat_dom_sf"/>
</dbReference>